<proteinExistence type="predicted"/>
<protein>
    <submittedName>
        <fullName evidence="1">Glycoside-pentoside-hexuronide (GPH):cation symporter</fullName>
    </submittedName>
</protein>
<organism evidence="1 2">
    <name type="scientific">Lentilactobacillus terminaliae</name>
    <dbReference type="NCBI Taxonomy" id="3003483"/>
    <lineage>
        <taxon>Bacteria</taxon>
        <taxon>Bacillati</taxon>
        <taxon>Bacillota</taxon>
        <taxon>Bacilli</taxon>
        <taxon>Lactobacillales</taxon>
        <taxon>Lactobacillaceae</taxon>
        <taxon>Lentilactobacillus</taxon>
    </lineage>
</organism>
<dbReference type="EMBL" id="CP168151">
    <property type="protein sequence ID" value="XFD39919.1"/>
    <property type="molecule type" value="Genomic_DNA"/>
</dbReference>
<sequence length="474" mass="51718">MSQNVNASSGQQPENKPVEPHAKNMVPWGERFSYGLSDFACNLSFQMVGTYLMIFYTDTFGISAAAVGTLFLVARIVDAFDGPFWGIMIDHTHTKWGKSRPYWLWFTIPFAVFCVLVFTTPNLSLPGKLAWAYVTYLGVDILYSAVNIPITSILPSLTSSPQERVTLSTIRQFMGTAGAAIVTGITLTMVAYFGGGSTTSARGWFIWALIVGVIVVGIFAIVFKNTKERVQTKSSRESIPIKQSLKALKNNWPWAIIIFINFIYWMGMQTRSQVTVYFFKYNMNNAGLASFVLSLQFVSLLAVVLTPLTSRLIGKRNTMLVGMIMAVAGQLLLSVGATHLSVSIIIVATIIGYLGTGYVSGLIAVMLADAVDYGEWKNGVRAEGIVTSFSSFSAKLGMGIGGVITGWILSMTGYAANQAQNAGALHGIELNYIWVPLIGFALSGIALMFYHVDGIEKKMQSDLAIKHAKENAEQ</sequence>
<keyword evidence="2" id="KW-1185">Reference proteome</keyword>
<dbReference type="Proteomes" id="UP001149860">
    <property type="component" value="Chromosome"/>
</dbReference>
<reference evidence="1" key="1">
    <citation type="submission" date="2024-08" db="EMBL/GenBank/DDBJ databases">
        <title>Lentilactobacillus sp. nov., isolated from tree bark.</title>
        <authorList>
            <person name="Phuengjayaem S."/>
            <person name="Tanasupawat S."/>
        </authorList>
    </citation>
    <scope>NUCLEOTIDE SEQUENCE</scope>
    <source>
        <strain evidence="1">SPB1-3</strain>
    </source>
</reference>
<accession>A0ACD5DFN1</accession>
<evidence type="ECO:0000313" key="1">
    <source>
        <dbReference type="EMBL" id="XFD39919.1"/>
    </source>
</evidence>
<name>A0ACD5DFN1_9LACO</name>
<gene>
    <name evidence="1" type="ORF">O0236_001030</name>
</gene>
<evidence type="ECO:0000313" key="2">
    <source>
        <dbReference type="Proteomes" id="UP001149860"/>
    </source>
</evidence>